<feature type="transmembrane region" description="Helical" evidence="1">
    <location>
        <begin position="120"/>
        <end position="142"/>
    </location>
</feature>
<feature type="transmembrane region" description="Helical" evidence="1">
    <location>
        <begin position="177"/>
        <end position="201"/>
    </location>
</feature>
<keyword evidence="1" id="KW-0472">Membrane</keyword>
<proteinExistence type="predicted"/>
<gene>
    <name evidence="2" type="ORF">ACFQWB_08875</name>
</gene>
<dbReference type="RefSeq" id="WP_170209548.1">
    <property type="nucleotide sequence ID" value="NZ_JBHTGQ010000019.1"/>
</dbReference>
<evidence type="ECO:0000313" key="2">
    <source>
        <dbReference type="EMBL" id="MFC7750039.1"/>
    </source>
</evidence>
<comment type="caution">
    <text evidence="2">The sequence shown here is derived from an EMBL/GenBank/DDBJ whole genome shotgun (WGS) entry which is preliminary data.</text>
</comment>
<dbReference type="EMBL" id="JBHTGQ010000019">
    <property type="protein sequence ID" value="MFC7750039.1"/>
    <property type="molecule type" value="Genomic_DNA"/>
</dbReference>
<evidence type="ECO:0000313" key="3">
    <source>
        <dbReference type="Proteomes" id="UP001596528"/>
    </source>
</evidence>
<evidence type="ECO:0000256" key="1">
    <source>
        <dbReference type="SAM" id="Phobius"/>
    </source>
</evidence>
<dbReference type="InterPro" id="IPR002798">
    <property type="entry name" value="SpoIIM-like"/>
</dbReference>
<keyword evidence="1" id="KW-1133">Transmembrane helix</keyword>
<dbReference type="Pfam" id="PF01944">
    <property type="entry name" value="SpoIIM"/>
    <property type="match status" value="1"/>
</dbReference>
<dbReference type="PANTHER" id="PTHR35337">
    <property type="entry name" value="SLR1478 PROTEIN"/>
    <property type="match status" value="1"/>
</dbReference>
<dbReference type="PANTHER" id="PTHR35337:SF1">
    <property type="entry name" value="SLR1478 PROTEIN"/>
    <property type="match status" value="1"/>
</dbReference>
<reference evidence="3" key="1">
    <citation type="journal article" date="2019" name="Int. J. Syst. Evol. Microbiol.">
        <title>The Global Catalogue of Microorganisms (GCM) 10K type strain sequencing project: providing services to taxonomists for standard genome sequencing and annotation.</title>
        <authorList>
            <consortium name="The Broad Institute Genomics Platform"/>
            <consortium name="The Broad Institute Genome Sequencing Center for Infectious Disease"/>
            <person name="Wu L."/>
            <person name="Ma J."/>
        </authorList>
    </citation>
    <scope>NUCLEOTIDE SEQUENCE [LARGE SCALE GENOMIC DNA]</scope>
    <source>
        <strain evidence="3">JCM 18657</strain>
    </source>
</reference>
<accession>A0ABW2V563</accession>
<sequence length="203" mass="22332">MRLKELGADLLRHSRYVWAAVLVFAVSLYMGFANADQFMNYMRAQIEGIQGIVENIQGKDHFQWWLFAVIFLNNAIKTVLVVLAGALLGLPPIVFLVINGLLLGFLFANKSPNVTYGDMLLAIVPHGIIEIPALLLGAAYGIRLGWLILQFMISLAVPGRRKQAVADLKEFFERLPALIAVLIGALLLAAVVESTLTFALVSR</sequence>
<keyword evidence="3" id="KW-1185">Reference proteome</keyword>
<keyword evidence="1" id="KW-0812">Transmembrane</keyword>
<feature type="transmembrane region" description="Helical" evidence="1">
    <location>
        <begin position="90"/>
        <end position="108"/>
    </location>
</feature>
<name>A0ABW2V563_9BACL</name>
<organism evidence="2 3">
    <name type="scientific">Paenibacillus thermoaerophilus</name>
    <dbReference type="NCBI Taxonomy" id="1215385"/>
    <lineage>
        <taxon>Bacteria</taxon>
        <taxon>Bacillati</taxon>
        <taxon>Bacillota</taxon>
        <taxon>Bacilli</taxon>
        <taxon>Bacillales</taxon>
        <taxon>Paenibacillaceae</taxon>
        <taxon>Paenibacillus</taxon>
    </lineage>
</organism>
<protein>
    <submittedName>
        <fullName evidence="2">Stage II sporulation protein M</fullName>
    </submittedName>
</protein>
<dbReference type="Proteomes" id="UP001596528">
    <property type="component" value="Unassembled WGS sequence"/>
</dbReference>
<feature type="transmembrane region" description="Helical" evidence="1">
    <location>
        <begin position="64"/>
        <end position="84"/>
    </location>
</feature>
<feature type="transmembrane region" description="Helical" evidence="1">
    <location>
        <begin position="16"/>
        <end position="35"/>
    </location>
</feature>